<gene>
    <name evidence="2" type="ORF">GIS00_13450</name>
</gene>
<evidence type="ECO:0000313" key="2">
    <source>
        <dbReference type="EMBL" id="MTD14945.1"/>
    </source>
</evidence>
<keyword evidence="3" id="KW-1185">Reference proteome</keyword>
<evidence type="ECO:0000256" key="1">
    <source>
        <dbReference type="SAM" id="MobiDB-lite"/>
    </source>
</evidence>
<organism evidence="2 3">
    <name type="scientific">Nakamurella alba</name>
    <dbReference type="NCBI Taxonomy" id="2665158"/>
    <lineage>
        <taxon>Bacteria</taxon>
        <taxon>Bacillati</taxon>
        <taxon>Actinomycetota</taxon>
        <taxon>Actinomycetes</taxon>
        <taxon>Nakamurellales</taxon>
        <taxon>Nakamurellaceae</taxon>
        <taxon>Nakamurella</taxon>
    </lineage>
</organism>
<feature type="region of interest" description="Disordered" evidence="1">
    <location>
        <begin position="373"/>
        <end position="398"/>
    </location>
</feature>
<sequence length="398" mass="42409">MDRMLEEYVGPVLKARGPFVSVSLDVGRTDEAGAREVEHRWQAQRKLLAAAGAPDDLLETVGSAVIAPPGRSGQAGRVVVANADGVLLDVVHPGRPVRDESTWSGVPQLLPLVRGVQGRATHLLVAADKAGADLEMVGVLDNRLADQEVEGSNDELHRVPGGRMSQRRVQARVEDSVAHNAKEVAKEIDVLVRRFRPDVVLVDGEDAVVGEIRKAVEGGTRELLVHLSTGGRADGTSERARAEAVDGALADFDARRAQAVLDRFSEQEGSQGAAVQGLDAVVDVLRKEQLDTLLLADDPTSTLTLWTGPDPSVVGLDAAELASLGVTEPHQVRADAALIWSTLGSGGAVQLYDRETVQFTGGVAAVLRWSDRSTPRDGLESMPGHGQVQGRHRRDEEG</sequence>
<accession>A0A7K1FLC3</accession>
<reference evidence="2 3" key="1">
    <citation type="submission" date="2019-11" db="EMBL/GenBank/DDBJ databases">
        <authorList>
            <person name="Jiang L.-Q."/>
        </authorList>
    </citation>
    <scope>NUCLEOTIDE SEQUENCE [LARGE SCALE GENOMIC DNA]</scope>
    <source>
        <strain evidence="2 3">YIM 132087</strain>
    </source>
</reference>
<dbReference type="EMBL" id="WLYK01000005">
    <property type="protein sequence ID" value="MTD14945.1"/>
    <property type="molecule type" value="Genomic_DNA"/>
</dbReference>
<dbReference type="InterPro" id="IPR040701">
    <property type="entry name" value="Bact_RF_family2"/>
</dbReference>
<evidence type="ECO:0008006" key="4">
    <source>
        <dbReference type="Google" id="ProtNLM"/>
    </source>
</evidence>
<dbReference type="Proteomes" id="UP000460221">
    <property type="component" value="Unassembled WGS sequence"/>
</dbReference>
<comment type="caution">
    <text evidence="2">The sequence shown here is derived from an EMBL/GenBank/DDBJ whole genome shotgun (WGS) entry which is preliminary data.</text>
</comment>
<proteinExistence type="predicted"/>
<dbReference type="Pfam" id="PF18844">
    <property type="entry name" value="baeRF_family2"/>
    <property type="match status" value="1"/>
</dbReference>
<name>A0A7K1FLC3_9ACTN</name>
<evidence type="ECO:0000313" key="3">
    <source>
        <dbReference type="Proteomes" id="UP000460221"/>
    </source>
</evidence>
<protein>
    <recommendedName>
        <fullName evidence="4">Peptide chain release factor 1</fullName>
    </recommendedName>
</protein>
<dbReference type="AlphaFoldDB" id="A0A7K1FLC3"/>